<feature type="domain" description="DinB-like" evidence="1">
    <location>
        <begin position="9"/>
        <end position="144"/>
    </location>
</feature>
<dbReference type="InterPro" id="IPR034660">
    <property type="entry name" value="DinB/YfiT-like"/>
</dbReference>
<evidence type="ECO:0000313" key="2">
    <source>
        <dbReference type="EMBL" id="EIJ38037.1"/>
    </source>
</evidence>
<reference evidence="2 3" key="1">
    <citation type="submission" date="2012-02" db="EMBL/GenBank/DDBJ databases">
        <title>Improved High-Quality Draft genome of Joostella marina DSM 19592.</title>
        <authorList>
            <consortium name="US DOE Joint Genome Institute (JGI-PGF)"/>
            <person name="Lucas S."/>
            <person name="Copeland A."/>
            <person name="Lapidus A."/>
            <person name="Bruce D."/>
            <person name="Goodwin L."/>
            <person name="Pitluck S."/>
            <person name="Peters L."/>
            <person name="Chertkov O."/>
            <person name="Ovchinnikova G."/>
            <person name="Kyrpides N."/>
            <person name="Mavromatis K."/>
            <person name="Detter J.C."/>
            <person name="Han C."/>
            <person name="Land M."/>
            <person name="Hauser L."/>
            <person name="Markowitz V."/>
            <person name="Cheng J.-F."/>
            <person name="Hugenholtz P."/>
            <person name="Woyke T."/>
            <person name="Wu D."/>
            <person name="Tindall B."/>
            <person name="Brambilla E."/>
            <person name="Klenk H.-P."/>
            <person name="Eisen J.A."/>
        </authorList>
    </citation>
    <scope>NUCLEOTIDE SEQUENCE [LARGE SCALE GENOMIC DNA]</scope>
    <source>
        <strain evidence="2 3">DSM 19592</strain>
    </source>
</reference>
<sequence length="155" mass="17664">MLAYQFEILEKSRKSLLKATEGLSEEQINRIPEGFNNNIAWNVIHLVVTQQLLCYKLAGQAMYVDDELVDNYRKGTAPNPNKPVSLEDFNKYKEELMLNVDRVKEDYKKSTSYISFTNSVGININSIEDAIAFNNYHEGLHTGFVNALLRAIQAS</sequence>
<dbReference type="AlphaFoldDB" id="I3C344"/>
<dbReference type="Gene3D" id="1.20.120.450">
    <property type="entry name" value="dinb family like domain"/>
    <property type="match status" value="1"/>
</dbReference>
<name>I3C344_9FLAO</name>
<accession>I3C344</accession>
<proteinExistence type="predicted"/>
<dbReference type="Pfam" id="PF12867">
    <property type="entry name" value="DinB_2"/>
    <property type="match status" value="1"/>
</dbReference>
<dbReference type="SUPFAM" id="SSF109854">
    <property type="entry name" value="DinB/YfiT-like putative metalloenzymes"/>
    <property type="match status" value="1"/>
</dbReference>
<dbReference type="eggNOG" id="COG2318">
    <property type="taxonomic scope" value="Bacteria"/>
</dbReference>
<dbReference type="OrthoDB" id="4295522at2"/>
<dbReference type="InterPro" id="IPR024775">
    <property type="entry name" value="DinB-like"/>
</dbReference>
<evidence type="ECO:0000313" key="3">
    <source>
        <dbReference type="Proteomes" id="UP000004690"/>
    </source>
</evidence>
<protein>
    <recommendedName>
        <fullName evidence="1">DinB-like domain-containing protein</fullName>
    </recommendedName>
</protein>
<gene>
    <name evidence="2" type="ORF">JoomaDRAFT_1016</name>
</gene>
<keyword evidence="3" id="KW-1185">Reference proteome</keyword>
<evidence type="ECO:0000259" key="1">
    <source>
        <dbReference type="Pfam" id="PF12867"/>
    </source>
</evidence>
<dbReference type="STRING" id="926559.JoomaDRAFT_1016"/>
<dbReference type="HOGENOM" id="CLU_125425_0_0_10"/>
<dbReference type="Proteomes" id="UP000004690">
    <property type="component" value="Unassembled WGS sequence"/>
</dbReference>
<dbReference type="RefSeq" id="WP_008611133.1">
    <property type="nucleotide sequence ID" value="NZ_JH651379.1"/>
</dbReference>
<organism evidence="2 3">
    <name type="scientific">Galbibacter orientalis DSM 19592</name>
    <dbReference type="NCBI Taxonomy" id="926559"/>
    <lineage>
        <taxon>Bacteria</taxon>
        <taxon>Pseudomonadati</taxon>
        <taxon>Bacteroidota</taxon>
        <taxon>Flavobacteriia</taxon>
        <taxon>Flavobacteriales</taxon>
        <taxon>Flavobacteriaceae</taxon>
        <taxon>Galbibacter</taxon>
    </lineage>
</organism>
<dbReference type="EMBL" id="JH651379">
    <property type="protein sequence ID" value="EIJ38037.1"/>
    <property type="molecule type" value="Genomic_DNA"/>
</dbReference>